<dbReference type="PROSITE" id="PS50914">
    <property type="entry name" value="BON"/>
    <property type="match status" value="2"/>
</dbReference>
<name>A0A9X2HXL6_9GAMM</name>
<dbReference type="InterPro" id="IPR007055">
    <property type="entry name" value="BON_dom"/>
</dbReference>
<evidence type="ECO:0000313" key="2">
    <source>
        <dbReference type="EMBL" id="MCP8900258.1"/>
    </source>
</evidence>
<dbReference type="Gene3D" id="3.40.1520.20">
    <property type="match status" value="1"/>
</dbReference>
<evidence type="ECO:0000259" key="1">
    <source>
        <dbReference type="PROSITE" id="PS50914"/>
    </source>
</evidence>
<dbReference type="AlphaFoldDB" id="A0A9X2HXL6"/>
<evidence type="ECO:0000313" key="3">
    <source>
        <dbReference type="Proteomes" id="UP001139319"/>
    </source>
</evidence>
<organism evidence="2 3">
    <name type="scientific">Gilvimarinus xylanilyticus</name>
    <dbReference type="NCBI Taxonomy" id="2944139"/>
    <lineage>
        <taxon>Bacteria</taxon>
        <taxon>Pseudomonadati</taxon>
        <taxon>Pseudomonadota</taxon>
        <taxon>Gammaproteobacteria</taxon>
        <taxon>Cellvibrionales</taxon>
        <taxon>Cellvibrionaceae</taxon>
        <taxon>Gilvimarinus</taxon>
    </lineage>
</organism>
<dbReference type="Pfam" id="PF04972">
    <property type="entry name" value="BON"/>
    <property type="match status" value="2"/>
</dbReference>
<feature type="domain" description="BON" evidence="1">
    <location>
        <begin position="125"/>
        <end position="192"/>
    </location>
</feature>
<dbReference type="PANTHER" id="PTHR34606">
    <property type="entry name" value="BON DOMAIN-CONTAINING PROTEIN"/>
    <property type="match status" value="1"/>
</dbReference>
<comment type="caution">
    <text evidence="2">The sequence shown here is derived from an EMBL/GenBank/DDBJ whole genome shotgun (WGS) entry which is preliminary data.</text>
</comment>
<sequence>MPGKWMQWCGLIALFVVFSGCTSIISATTDEPIEIDPGKRTLGVKIDDSQIETIVSVNIDKAHPMLDDAPVSAHSFNAVVLLVGQVPTNELRDLAGETARQLPNVRQVHNELMVQAPISLLAGANDSWLSTKIRSKLLTNRDIDSGRVQIITENNTVYLMGLVSHDEAATITDVARHTGGVQKVVRVFEYID</sequence>
<feature type="domain" description="BON" evidence="1">
    <location>
        <begin position="47"/>
        <end position="116"/>
    </location>
</feature>
<gene>
    <name evidence="2" type="ORF">M6D89_13200</name>
</gene>
<proteinExistence type="predicted"/>
<dbReference type="PROSITE" id="PS51257">
    <property type="entry name" value="PROKAR_LIPOPROTEIN"/>
    <property type="match status" value="1"/>
</dbReference>
<protein>
    <submittedName>
        <fullName evidence="2">BON domain-containing protein</fullName>
    </submittedName>
</protein>
<dbReference type="EMBL" id="JAMFTH010000004">
    <property type="protein sequence ID" value="MCP8900258.1"/>
    <property type="molecule type" value="Genomic_DNA"/>
</dbReference>
<reference evidence="2" key="1">
    <citation type="submission" date="2022-05" db="EMBL/GenBank/DDBJ databases">
        <authorList>
            <person name="Sun H.-N."/>
        </authorList>
    </citation>
    <scope>NUCLEOTIDE SEQUENCE</scope>
    <source>
        <strain evidence="2">HB14</strain>
    </source>
</reference>
<dbReference type="PANTHER" id="PTHR34606:SF4">
    <property type="entry name" value="OUTER MEMBRANE LIPOPROTEIN DOLP"/>
    <property type="match status" value="1"/>
</dbReference>
<reference evidence="2" key="2">
    <citation type="submission" date="2023-01" db="EMBL/GenBank/DDBJ databases">
        <title>Gilvimarinus xylanilyticus HB14 isolated from Caulerpa lentillifera aquaculture base in Hainan, China.</title>
        <authorList>
            <person name="Zhang Y.-J."/>
        </authorList>
    </citation>
    <scope>NUCLEOTIDE SEQUENCE</scope>
    <source>
        <strain evidence="2">HB14</strain>
    </source>
</reference>
<accession>A0A9X2HXL6</accession>
<dbReference type="InterPro" id="IPR051686">
    <property type="entry name" value="Lipoprotein_DolP"/>
</dbReference>
<dbReference type="Proteomes" id="UP001139319">
    <property type="component" value="Unassembled WGS sequence"/>
</dbReference>
<dbReference type="RefSeq" id="WP_253968550.1">
    <property type="nucleotide sequence ID" value="NZ_JAMFTH010000004.1"/>
</dbReference>
<keyword evidence="3" id="KW-1185">Reference proteome</keyword>